<dbReference type="RefSeq" id="WP_157075349.1">
    <property type="nucleotide sequence ID" value="NZ_BAAAKT010000004.1"/>
</dbReference>
<keyword evidence="3" id="KW-0645">Protease</keyword>
<accession>A0A0W8IIE9</accession>
<dbReference type="GO" id="GO:0008233">
    <property type="term" value="F:peptidase activity"/>
    <property type="evidence" value="ECO:0007669"/>
    <property type="project" value="UniProtKB-KW"/>
</dbReference>
<keyword evidence="3" id="KW-0378">Hydrolase</keyword>
<evidence type="ECO:0000313" key="3">
    <source>
        <dbReference type="EMBL" id="MBA8922181.1"/>
    </source>
</evidence>
<dbReference type="Proteomes" id="UP000054023">
    <property type="component" value="Unassembled WGS sequence"/>
</dbReference>
<evidence type="ECO:0000313" key="4">
    <source>
        <dbReference type="Proteomes" id="UP000054023"/>
    </source>
</evidence>
<dbReference type="GO" id="GO:0006508">
    <property type="term" value="P:proteolysis"/>
    <property type="evidence" value="ECO:0007669"/>
    <property type="project" value="UniProtKB-KW"/>
</dbReference>
<comment type="caution">
    <text evidence="2">The sequence shown here is derived from an EMBL/GenBank/DDBJ whole genome shotgun (WGS) entry which is preliminary data.</text>
</comment>
<dbReference type="EMBL" id="LQBM01000002">
    <property type="protein sequence ID" value="KUG59595.1"/>
    <property type="molecule type" value="Genomic_DNA"/>
</dbReference>
<dbReference type="EMBL" id="JACJIH010000001">
    <property type="protein sequence ID" value="MBA8922181.1"/>
    <property type="molecule type" value="Genomic_DNA"/>
</dbReference>
<dbReference type="AlphaFoldDB" id="A0A0W8IIE9"/>
<proteinExistence type="predicted"/>
<reference evidence="2" key="1">
    <citation type="submission" date="2015-12" db="EMBL/GenBank/DDBJ databases">
        <authorList>
            <person name="Shamseldin A."/>
            <person name="Moawad H."/>
            <person name="Abd El-Rahim W.M."/>
            <person name="Sadowsky M.J."/>
        </authorList>
    </citation>
    <scope>NUCLEOTIDE SEQUENCE [LARGE SCALE GENOMIC DNA]</scope>
    <source>
        <strain evidence="2">CD08_7</strain>
    </source>
</reference>
<keyword evidence="4" id="KW-1185">Reference proteome</keyword>
<dbReference type="STRING" id="317018.AVL63_10705"/>
<feature type="region of interest" description="Disordered" evidence="1">
    <location>
        <begin position="85"/>
        <end position="111"/>
    </location>
</feature>
<dbReference type="Proteomes" id="UP000546252">
    <property type="component" value="Unassembled WGS sequence"/>
</dbReference>
<reference evidence="4" key="2">
    <citation type="submission" date="2015-12" db="EMBL/GenBank/DDBJ databases">
        <authorList>
            <person name="Nair G.R."/>
            <person name="Kaur G."/>
            <person name="Mayilraj S."/>
        </authorList>
    </citation>
    <scope>NUCLEOTIDE SEQUENCE [LARGE SCALE GENOMIC DNA]</scope>
    <source>
        <strain evidence="4">CD08_7</strain>
    </source>
</reference>
<evidence type="ECO:0000313" key="2">
    <source>
        <dbReference type="EMBL" id="KUG59595.1"/>
    </source>
</evidence>
<organism evidence="2 4">
    <name type="scientific">Nesterenkonia jeotgali</name>
    <dbReference type="NCBI Taxonomy" id="317018"/>
    <lineage>
        <taxon>Bacteria</taxon>
        <taxon>Bacillati</taxon>
        <taxon>Actinomycetota</taxon>
        <taxon>Actinomycetes</taxon>
        <taxon>Micrococcales</taxon>
        <taxon>Micrococcaceae</taxon>
        <taxon>Nesterenkonia</taxon>
    </lineage>
</organism>
<name>A0A0W8IIE9_9MICC</name>
<evidence type="ECO:0000256" key="1">
    <source>
        <dbReference type="SAM" id="MobiDB-lite"/>
    </source>
</evidence>
<evidence type="ECO:0000313" key="5">
    <source>
        <dbReference type="Proteomes" id="UP000546252"/>
    </source>
</evidence>
<protein>
    <submittedName>
        <fullName evidence="3">ATP-dependent protease HslVU (ClpYQ) peptidase subunit</fullName>
    </submittedName>
</protein>
<gene>
    <name evidence="2" type="ORF">AVL63_10705</name>
    <name evidence="3" type="ORF">HNR24_002114</name>
</gene>
<reference evidence="3 5" key="3">
    <citation type="submission" date="2020-08" db="EMBL/GenBank/DDBJ databases">
        <title>Sequencing the genomes of 1000 actinobacteria strains.</title>
        <authorList>
            <person name="Klenk H.-P."/>
        </authorList>
    </citation>
    <scope>NUCLEOTIDE SEQUENCE [LARGE SCALE GENOMIC DNA]</scope>
    <source>
        <strain evidence="3 5">DSM 19081</strain>
    </source>
</reference>
<sequence length="111" mass="11428">MQLGQARAIFTTVGQEHSGAVTDASALLAELDTLLGLAQSPVLRTALQGLKDEGFEPQLTSAEQRVERARASGEEVLGIVSQGDQEMTAAAESSAGQVPAQLDLPGTGGPR</sequence>